<dbReference type="Proteomes" id="UP000193411">
    <property type="component" value="Unassembled WGS sequence"/>
</dbReference>
<name>A0A1Y2I2G3_9FUNG</name>
<proteinExistence type="predicted"/>
<feature type="compositionally biased region" description="Polar residues" evidence="1">
    <location>
        <begin position="10"/>
        <end position="28"/>
    </location>
</feature>
<organism evidence="2 3">
    <name type="scientific">Catenaria anguillulae PL171</name>
    <dbReference type="NCBI Taxonomy" id="765915"/>
    <lineage>
        <taxon>Eukaryota</taxon>
        <taxon>Fungi</taxon>
        <taxon>Fungi incertae sedis</taxon>
        <taxon>Blastocladiomycota</taxon>
        <taxon>Blastocladiomycetes</taxon>
        <taxon>Blastocladiales</taxon>
        <taxon>Catenariaceae</taxon>
        <taxon>Catenaria</taxon>
    </lineage>
</organism>
<keyword evidence="3" id="KW-1185">Reference proteome</keyword>
<evidence type="ECO:0000313" key="2">
    <source>
        <dbReference type="EMBL" id="ORZ40939.1"/>
    </source>
</evidence>
<feature type="region of interest" description="Disordered" evidence="1">
    <location>
        <begin position="1"/>
        <end position="86"/>
    </location>
</feature>
<comment type="caution">
    <text evidence="2">The sequence shown here is derived from an EMBL/GenBank/DDBJ whole genome shotgun (WGS) entry which is preliminary data.</text>
</comment>
<dbReference type="AlphaFoldDB" id="A0A1Y2I2G3"/>
<evidence type="ECO:0000256" key="1">
    <source>
        <dbReference type="SAM" id="MobiDB-lite"/>
    </source>
</evidence>
<reference evidence="2 3" key="1">
    <citation type="submission" date="2016-07" db="EMBL/GenBank/DDBJ databases">
        <title>Pervasive Adenine N6-methylation of Active Genes in Fungi.</title>
        <authorList>
            <consortium name="DOE Joint Genome Institute"/>
            <person name="Mondo S.J."/>
            <person name="Dannebaum R.O."/>
            <person name="Kuo R.C."/>
            <person name="Labutti K."/>
            <person name="Haridas S."/>
            <person name="Kuo A."/>
            <person name="Salamov A."/>
            <person name="Ahrendt S.R."/>
            <person name="Lipzen A."/>
            <person name="Sullivan W."/>
            <person name="Andreopoulos W.B."/>
            <person name="Clum A."/>
            <person name="Lindquist E."/>
            <person name="Daum C."/>
            <person name="Ramamoorthy G.K."/>
            <person name="Gryganskyi A."/>
            <person name="Culley D."/>
            <person name="Magnuson J.K."/>
            <person name="James T.Y."/>
            <person name="O'Malley M.A."/>
            <person name="Stajich J.E."/>
            <person name="Spatafora J.W."/>
            <person name="Visel A."/>
            <person name="Grigoriev I.V."/>
        </authorList>
    </citation>
    <scope>NUCLEOTIDE SEQUENCE [LARGE SCALE GENOMIC DNA]</scope>
    <source>
        <strain evidence="2 3">PL171</strain>
    </source>
</reference>
<sequence>MHRFPVPKQCTDNQSSCRNQTHPQQTRPQCCPTWRTASAAPTRPLRVPTRTHSQMPPPPGCNPPTLERLHLPRWRQRHLVAQTRTR</sequence>
<protein>
    <submittedName>
        <fullName evidence="2">Uncharacterized protein</fullName>
    </submittedName>
</protein>
<accession>A0A1Y2I2G3</accession>
<evidence type="ECO:0000313" key="3">
    <source>
        <dbReference type="Proteomes" id="UP000193411"/>
    </source>
</evidence>
<dbReference type="EMBL" id="MCFL01000002">
    <property type="protein sequence ID" value="ORZ40939.1"/>
    <property type="molecule type" value="Genomic_DNA"/>
</dbReference>
<gene>
    <name evidence="2" type="ORF">BCR44DRAFT_1424075</name>
</gene>